<gene>
    <name evidence="8" type="ORF">VSU01S_25690</name>
</gene>
<dbReference type="GO" id="GO:0046872">
    <property type="term" value="F:metal ion binding"/>
    <property type="evidence" value="ECO:0007669"/>
    <property type="project" value="UniProtKB-KW"/>
</dbReference>
<dbReference type="InterPro" id="IPR002327">
    <property type="entry name" value="Cyt_c_1A/1B"/>
</dbReference>
<dbReference type="SUPFAM" id="SSF46626">
    <property type="entry name" value="Cytochrome c"/>
    <property type="match status" value="1"/>
</dbReference>
<dbReference type="PANTHER" id="PTHR11961">
    <property type="entry name" value="CYTOCHROME C"/>
    <property type="match status" value="1"/>
</dbReference>
<evidence type="ECO:0000256" key="2">
    <source>
        <dbReference type="ARBA" id="ARBA00022617"/>
    </source>
</evidence>
<protein>
    <recommendedName>
        <fullName evidence="7">Cytochrome c domain-containing protein</fullName>
    </recommendedName>
</protein>
<dbReference type="AlphaFoldDB" id="A0A511QSK3"/>
<evidence type="ECO:0000256" key="3">
    <source>
        <dbReference type="ARBA" id="ARBA00022723"/>
    </source>
</evidence>
<dbReference type="EMBL" id="BJXK01000010">
    <property type="protein sequence ID" value="GEM80324.1"/>
    <property type="molecule type" value="Genomic_DNA"/>
</dbReference>
<evidence type="ECO:0000259" key="7">
    <source>
        <dbReference type="PROSITE" id="PS51007"/>
    </source>
</evidence>
<evidence type="ECO:0000256" key="5">
    <source>
        <dbReference type="ARBA" id="ARBA00023004"/>
    </source>
</evidence>
<dbReference type="PRINTS" id="PR00604">
    <property type="entry name" value="CYTCHRMECIAB"/>
</dbReference>
<organism evidence="8 9">
    <name type="scientific">Vibrio superstes NBRC 103154</name>
    <dbReference type="NCBI Taxonomy" id="1219062"/>
    <lineage>
        <taxon>Bacteria</taxon>
        <taxon>Pseudomonadati</taxon>
        <taxon>Pseudomonadota</taxon>
        <taxon>Gammaproteobacteria</taxon>
        <taxon>Vibrionales</taxon>
        <taxon>Vibrionaceae</taxon>
        <taxon>Vibrio</taxon>
    </lineage>
</organism>
<dbReference type="PROSITE" id="PS51007">
    <property type="entry name" value="CYTC"/>
    <property type="match status" value="1"/>
</dbReference>
<comment type="caution">
    <text evidence="8">The sequence shown here is derived from an EMBL/GenBank/DDBJ whole genome shotgun (WGS) entry which is preliminary data.</text>
</comment>
<dbReference type="Gene3D" id="1.10.760.10">
    <property type="entry name" value="Cytochrome c-like domain"/>
    <property type="match status" value="1"/>
</dbReference>
<sequence length="449" mass="50622">MVRDVTQQQVDEKALTDAIASRTLSWLTGSSSNNDYISVGRLANYFGFVGLRVASGHSLSRSQVAKQTLAVLDKKQTEILLELVEDQKAPFKQVIESRYEINRALEGLLVGESLSRTDFLLLGQDYGQSEAELGRVIAQSFGQLIPTLTNEQREQLQTIREAHLAGRGHELSFDGPKLKMSKADKKELTNLAARLLSWSTGSAEFNDFEVVGKPSQHFGFVSLRIESNHGVKRGKVSKEVMSLLTDKQGKQLQQTAKINNSQFQEFMQARGKLLRTLEVALEGEVIDKTKVIEYGKQTGILEASMTWEQAQVMLEIRQSLTQEQASTLLDMRRRYTAQVDLKETMSSLDRGRQLYAQCSLCHSNTFSSTVAPNIDNVVGKRIASDQDFRRYSDGMQDFAKENKIWTEPLLQRFLASPKTLIPGTYMSYRGLDNRQDRDALLKYMSQSRN</sequence>
<dbReference type="InterPro" id="IPR036909">
    <property type="entry name" value="Cyt_c-like_dom_sf"/>
</dbReference>
<evidence type="ECO:0000256" key="4">
    <source>
        <dbReference type="ARBA" id="ARBA00022982"/>
    </source>
</evidence>
<evidence type="ECO:0000313" key="9">
    <source>
        <dbReference type="Proteomes" id="UP000321113"/>
    </source>
</evidence>
<keyword evidence="5 6" id="KW-0408">Iron</keyword>
<dbReference type="Proteomes" id="UP000321113">
    <property type="component" value="Unassembled WGS sequence"/>
</dbReference>
<keyword evidence="3 6" id="KW-0479">Metal-binding</keyword>
<dbReference type="GO" id="GO:0020037">
    <property type="term" value="F:heme binding"/>
    <property type="evidence" value="ECO:0007669"/>
    <property type="project" value="InterPro"/>
</dbReference>
<dbReference type="InterPro" id="IPR009056">
    <property type="entry name" value="Cyt_c-like_dom"/>
</dbReference>
<evidence type="ECO:0000313" key="8">
    <source>
        <dbReference type="EMBL" id="GEM80324.1"/>
    </source>
</evidence>
<proteinExistence type="predicted"/>
<keyword evidence="2 6" id="KW-0349">Heme</keyword>
<keyword evidence="4" id="KW-0249">Electron transport</keyword>
<dbReference type="GO" id="GO:0009055">
    <property type="term" value="F:electron transfer activity"/>
    <property type="evidence" value="ECO:0007669"/>
    <property type="project" value="InterPro"/>
</dbReference>
<evidence type="ECO:0000256" key="1">
    <source>
        <dbReference type="ARBA" id="ARBA00022448"/>
    </source>
</evidence>
<keyword evidence="1" id="KW-0813">Transport</keyword>
<feature type="domain" description="Cytochrome c" evidence="7">
    <location>
        <begin position="346"/>
        <end position="448"/>
    </location>
</feature>
<keyword evidence="9" id="KW-1185">Reference proteome</keyword>
<reference evidence="8 9" key="1">
    <citation type="submission" date="2019-07" db="EMBL/GenBank/DDBJ databases">
        <title>Whole genome shotgun sequence of Vibrio superstes NBRC 103154.</title>
        <authorList>
            <person name="Hosoyama A."/>
            <person name="Uohara A."/>
            <person name="Ohji S."/>
            <person name="Ichikawa N."/>
        </authorList>
    </citation>
    <scope>NUCLEOTIDE SEQUENCE [LARGE SCALE GENOMIC DNA]</scope>
    <source>
        <strain evidence="8 9">NBRC 103154</strain>
    </source>
</reference>
<name>A0A511QSK3_9VIBR</name>
<accession>A0A511QSK3</accession>
<dbReference type="Gene3D" id="1.20.120.1490">
    <property type="match status" value="1"/>
</dbReference>
<evidence type="ECO:0000256" key="6">
    <source>
        <dbReference type="PROSITE-ProRule" id="PRU00433"/>
    </source>
</evidence>